<proteinExistence type="predicted"/>
<dbReference type="AlphaFoldDB" id="A0A0C5WFD5"/>
<dbReference type="RefSeq" id="WP_044638523.1">
    <property type="nucleotide sequence ID" value="NZ_CP007202.1"/>
</dbReference>
<dbReference type="STRING" id="1454006.AW14_09355"/>
<gene>
    <name evidence="1" type="ORF">AW14_09355</name>
</gene>
<evidence type="ECO:0000313" key="2">
    <source>
        <dbReference type="Proteomes" id="UP000032229"/>
    </source>
</evidence>
<keyword evidence="2" id="KW-1185">Reference proteome</keyword>
<dbReference type="HOGENOM" id="CLU_074562_0_0_10"/>
<protein>
    <submittedName>
        <fullName evidence="1">Uncharacterized protein</fullName>
    </submittedName>
</protein>
<dbReference type="KEGG" id="sze:AW14_09355"/>
<organism evidence="1 2">
    <name type="scientific">Siansivirga zeaxanthinifaciens CC-SAMT-1</name>
    <dbReference type="NCBI Taxonomy" id="1454006"/>
    <lineage>
        <taxon>Bacteria</taxon>
        <taxon>Pseudomonadati</taxon>
        <taxon>Bacteroidota</taxon>
        <taxon>Flavobacteriia</taxon>
        <taxon>Flavobacteriales</taxon>
        <taxon>Flavobacteriaceae</taxon>
        <taxon>Siansivirga</taxon>
    </lineage>
</organism>
<sequence>MKIVKLKRRLARIRRDIKLYQYHLKRVSFKHVENKRIIICFNGVVPHGGFVDRLKGIISFYDIASQLGYDFFIQFNHPFKLSTFLEPQTVNHYIETNQVTFHVNDSVILNLVNDFNFKPETFFKNTSKKDFLVYSNVDYLPSMYPYLSLIELENKWRQHFNKLFKKSHLLETKLKDLVLGPYISIHTRFTGIMGDFTDSTNLLIPEESQENLLLVLKDRVNSILQKTDLPCFVFSDSRKFLNFISKETEVNILEGTPFHMDSFEVNNVIDVHLKTLIDFFMISGSEAVYFIKTPIMYKSAFSKYAAILGNKPFETLE</sequence>
<evidence type="ECO:0000313" key="1">
    <source>
        <dbReference type="EMBL" id="AJR04912.1"/>
    </source>
</evidence>
<reference evidence="1 2" key="1">
    <citation type="submission" date="2014-02" db="EMBL/GenBank/DDBJ databases">
        <authorList>
            <person name="Young C.-C."/>
            <person name="Hameed A."/>
            <person name="Huang H.-C."/>
            <person name="Shahina M."/>
        </authorList>
    </citation>
    <scope>NUCLEOTIDE SEQUENCE [LARGE SCALE GENOMIC DNA]</scope>
    <source>
        <strain evidence="1 2">CC-SAMT-1</strain>
    </source>
</reference>
<accession>A0A0C5WFD5</accession>
<name>A0A0C5WFD5_9FLAO</name>
<dbReference type="Proteomes" id="UP000032229">
    <property type="component" value="Chromosome"/>
</dbReference>
<dbReference type="OrthoDB" id="9806024at2"/>
<dbReference type="EMBL" id="CP007202">
    <property type="protein sequence ID" value="AJR04912.1"/>
    <property type="molecule type" value="Genomic_DNA"/>
</dbReference>